<feature type="compositionally biased region" description="Polar residues" evidence="1">
    <location>
        <begin position="30"/>
        <end position="41"/>
    </location>
</feature>
<feature type="region of interest" description="Disordered" evidence="1">
    <location>
        <begin position="1"/>
        <end position="54"/>
    </location>
</feature>
<organism evidence="2 3">
    <name type="scientific">Panagrolaimus davidi</name>
    <dbReference type="NCBI Taxonomy" id="227884"/>
    <lineage>
        <taxon>Eukaryota</taxon>
        <taxon>Metazoa</taxon>
        <taxon>Ecdysozoa</taxon>
        <taxon>Nematoda</taxon>
        <taxon>Chromadorea</taxon>
        <taxon>Rhabditida</taxon>
        <taxon>Tylenchina</taxon>
        <taxon>Panagrolaimomorpha</taxon>
        <taxon>Panagrolaimoidea</taxon>
        <taxon>Panagrolaimidae</taxon>
        <taxon>Panagrolaimus</taxon>
    </lineage>
</organism>
<evidence type="ECO:0000256" key="1">
    <source>
        <dbReference type="SAM" id="MobiDB-lite"/>
    </source>
</evidence>
<dbReference type="Proteomes" id="UP000887578">
    <property type="component" value="Unplaced"/>
</dbReference>
<dbReference type="WBParaSite" id="PDA_v2.g26844.t1">
    <property type="protein sequence ID" value="PDA_v2.g26844.t1"/>
    <property type="gene ID" value="PDA_v2.g26844"/>
</dbReference>
<keyword evidence="2" id="KW-1185">Reference proteome</keyword>
<evidence type="ECO:0000313" key="2">
    <source>
        <dbReference type="Proteomes" id="UP000887578"/>
    </source>
</evidence>
<dbReference type="AlphaFoldDB" id="A0A914Q5X6"/>
<reference evidence="3" key="1">
    <citation type="submission" date="2022-11" db="UniProtKB">
        <authorList>
            <consortium name="WormBaseParasite"/>
        </authorList>
    </citation>
    <scope>IDENTIFICATION</scope>
</reference>
<feature type="compositionally biased region" description="Low complexity" evidence="1">
    <location>
        <begin position="10"/>
        <end position="28"/>
    </location>
</feature>
<evidence type="ECO:0000313" key="3">
    <source>
        <dbReference type="WBParaSite" id="PDA_v2.g26844.t1"/>
    </source>
</evidence>
<proteinExistence type="predicted"/>
<name>A0A914Q5X6_9BILA</name>
<sequence>MSSSPNAEEGSGSPPLSGNGNAKAAAGALPTSSNTAPTSNGNGHGYPRSGVDSPTNVFRIEHQNKLLLKLMNIEPGQAVMATKFAKGSLLEGEREIDIITNVYGLNQTSLLAVHTYHLLLSRITERGTYPVIKSKRRLPDHAVVMRRQFYQKVMPLFYQKYAHLFGEDTNNHLVDYANTMFSFVDFTVTCTDEQKKEMLLELSAEEASTVARKASVSLSLKPADADLLLQDHSGISCNLEFYDASILRFSELATSHYVAEKL</sequence>
<accession>A0A914Q5X6</accession>
<protein>
    <submittedName>
        <fullName evidence="3">Uncharacterized protein</fullName>
    </submittedName>
</protein>